<feature type="region of interest" description="Disordered" evidence="2">
    <location>
        <begin position="336"/>
        <end position="360"/>
    </location>
</feature>
<sequence>MDSVAVFWDLDNKPPKSVRPYDAAIRLKLAASGFGVVRYLVAYANRHAFSYVPPMVREQRRGRNLLNKLENSGVKKSLEPCMCKVCGRKFYSNEKLLNHFKQLHEMEQKKRTNRLESLKGNRRVKLAAKMAMKMEKYKRAAREILVPKVYGLAGDIKQAGFWVRTVSDRPEAADIALRNHMLETMDRGLKCLVLVSDDSDFVEVLKEARSRNVKSVVVGDNITGVLKRYADKAYMWRDITSGIARKEAVSAVGQWEDRDILKKLEWKYKSELGTGDSEDIKVEFGDENIEDMGSDDSDSEDIELEVGDEGSEEMEFEEDEKIGAKVNARPWWKLELDSNSEHSTARPWWKSESDSDDERR</sequence>
<evidence type="ECO:0000256" key="1">
    <source>
        <dbReference type="PROSITE-ProRule" id="PRU00042"/>
    </source>
</evidence>
<evidence type="ECO:0000313" key="5">
    <source>
        <dbReference type="Proteomes" id="UP000017836"/>
    </source>
</evidence>
<accession>U5D534</accession>
<dbReference type="PROSITE" id="PS50157">
    <property type="entry name" value="ZINC_FINGER_C2H2_2"/>
    <property type="match status" value="1"/>
</dbReference>
<dbReference type="CDD" id="cd18725">
    <property type="entry name" value="PIN_LabA-like"/>
    <property type="match status" value="1"/>
</dbReference>
<dbReference type="Proteomes" id="UP000017836">
    <property type="component" value="Unassembled WGS sequence"/>
</dbReference>
<dbReference type="eggNOG" id="ENOG502QUQA">
    <property type="taxonomic scope" value="Eukaryota"/>
</dbReference>
<feature type="region of interest" description="Disordered" evidence="2">
    <location>
        <begin position="288"/>
        <end position="320"/>
    </location>
</feature>
<organism evidence="4 5">
    <name type="scientific">Amborella trichopoda</name>
    <dbReference type="NCBI Taxonomy" id="13333"/>
    <lineage>
        <taxon>Eukaryota</taxon>
        <taxon>Viridiplantae</taxon>
        <taxon>Streptophyta</taxon>
        <taxon>Embryophyta</taxon>
        <taxon>Tracheophyta</taxon>
        <taxon>Spermatophyta</taxon>
        <taxon>Magnoliopsida</taxon>
        <taxon>Amborellales</taxon>
        <taxon>Amborellaceae</taxon>
        <taxon>Amborella</taxon>
    </lineage>
</organism>
<dbReference type="OMA" id="YFCGVCD"/>
<dbReference type="Gramene" id="ERN17529">
    <property type="protein sequence ID" value="ERN17529"/>
    <property type="gene ID" value="AMTR_s00059p00100910"/>
</dbReference>
<dbReference type="PANTHER" id="PTHR35744">
    <property type="entry name" value="C2H2-TYPE DOMAIN-CONTAINING PROTEIN"/>
    <property type="match status" value="1"/>
</dbReference>
<gene>
    <name evidence="4" type="ORF">AMTR_s00059p00100910</name>
</gene>
<name>U5D534_AMBTC</name>
<dbReference type="AlphaFoldDB" id="U5D534"/>
<dbReference type="PROSITE" id="PS00028">
    <property type="entry name" value="ZINC_FINGER_C2H2_1"/>
    <property type="match status" value="1"/>
</dbReference>
<dbReference type="PANTHER" id="PTHR35744:SF4">
    <property type="entry name" value="OS04G0464600 PROTEIN"/>
    <property type="match status" value="1"/>
</dbReference>
<dbReference type="GO" id="GO:0008270">
    <property type="term" value="F:zinc ion binding"/>
    <property type="evidence" value="ECO:0007669"/>
    <property type="project" value="UniProtKB-KW"/>
</dbReference>
<evidence type="ECO:0000259" key="3">
    <source>
        <dbReference type="PROSITE" id="PS50157"/>
    </source>
</evidence>
<keyword evidence="1" id="KW-0863">Zinc-finger</keyword>
<dbReference type="InterPro" id="IPR021139">
    <property type="entry name" value="NYN"/>
</dbReference>
<keyword evidence="1" id="KW-0479">Metal-binding</keyword>
<dbReference type="GO" id="GO:0004540">
    <property type="term" value="F:RNA nuclease activity"/>
    <property type="evidence" value="ECO:0007669"/>
    <property type="project" value="InterPro"/>
</dbReference>
<evidence type="ECO:0000313" key="4">
    <source>
        <dbReference type="EMBL" id="ERN17529.1"/>
    </source>
</evidence>
<dbReference type="HOGENOM" id="CLU_039121_0_0_1"/>
<dbReference type="EMBL" id="KI392312">
    <property type="protein sequence ID" value="ERN17529.1"/>
    <property type="molecule type" value="Genomic_DNA"/>
</dbReference>
<proteinExistence type="predicted"/>
<dbReference type="Gene3D" id="3.40.50.1010">
    <property type="entry name" value="5'-nuclease"/>
    <property type="match status" value="1"/>
</dbReference>
<protein>
    <recommendedName>
        <fullName evidence="3">C2H2-type domain-containing protein</fullName>
    </recommendedName>
</protein>
<feature type="domain" description="C2H2-type" evidence="3">
    <location>
        <begin position="81"/>
        <end position="109"/>
    </location>
</feature>
<evidence type="ECO:0000256" key="2">
    <source>
        <dbReference type="SAM" id="MobiDB-lite"/>
    </source>
</evidence>
<keyword evidence="5" id="KW-1185">Reference proteome</keyword>
<reference evidence="5" key="1">
    <citation type="journal article" date="2013" name="Science">
        <title>The Amborella genome and the evolution of flowering plants.</title>
        <authorList>
            <consortium name="Amborella Genome Project"/>
        </authorList>
    </citation>
    <scope>NUCLEOTIDE SEQUENCE [LARGE SCALE GENOMIC DNA]</scope>
</reference>
<keyword evidence="1" id="KW-0862">Zinc</keyword>
<dbReference type="Pfam" id="PF01936">
    <property type="entry name" value="NYN"/>
    <property type="match status" value="1"/>
</dbReference>
<dbReference type="InterPro" id="IPR013087">
    <property type="entry name" value="Znf_C2H2_type"/>
</dbReference>